<evidence type="ECO:0000313" key="2">
    <source>
        <dbReference type="Proteomes" id="UP000267027"/>
    </source>
</evidence>
<protein>
    <submittedName>
        <fullName evidence="3">2OG-FeII_Oxy_4 domain-containing protein</fullName>
    </submittedName>
</protein>
<dbReference type="InterPro" id="IPR050757">
    <property type="entry name" value="Collagen_mod_GT25"/>
</dbReference>
<dbReference type="PROSITE" id="PS01325">
    <property type="entry name" value="LYS_HYDROXYLASE"/>
    <property type="match status" value="1"/>
</dbReference>
<keyword evidence="2" id="KW-1185">Reference proteome</keyword>
<dbReference type="GO" id="GO:0005783">
    <property type="term" value="C:endoplasmic reticulum"/>
    <property type="evidence" value="ECO:0007669"/>
    <property type="project" value="TreeGrafter"/>
</dbReference>
<dbReference type="WBParaSite" id="ACOC_0000268401-mRNA-1">
    <property type="protein sequence ID" value="ACOC_0000268401-mRNA-1"/>
    <property type="gene ID" value="ACOC_0000268401"/>
</dbReference>
<dbReference type="Proteomes" id="UP000267027">
    <property type="component" value="Unassembled WGS sequence"/>
</dbReference>
<accession>A0A0R3PEY7</accession>
<evidence type="ECO:0000313" key="3">
    <source>
        <dbReference type="WBParaSite" id="ACOC_0000268401-mRNA-1"/>
    </source>
</evidence>
<dbReference type="OrthoDB" id="69177at2759"/>
<reference evidence="3" key="1">
    <citation type="submission" date="2017-02" db="UniProtKB">
        <authorList>
            <consortium name="WormBaseParasite"/>
        </authorList>
    </citation>
    <scope>IDENTIFICATION</scope>
</reference>
<reference evidence="1 2" key="2">
    <citation type="submission" date="2018-11" db="EMBL/GenBank/DDBJ databases">
        <authorList>
            <consortium name="Pathogen Informatics"/>
        </authorList>
    </citation>
    <scope>NUCLEOTIDE SEQUENCE [LARGE SCALE GENOMIC DNA]</scope>
    <source>
        <strain evidence="1 2">Costa Rica</strain>
    </source>
</reference>
<gene>
    <name evidence="1" type="ORF">ACOC_LOCUS2685</name>
</gene>
<dbReference type="PANTHER" id="PTHR10730">
    <property type="entry name" value="PROCOLLAGEN-LYSINE,2-OXOGLUTARATE 5-DIOXYGENASE/GLYCOSYLTRANSFERASE 25 FAMILY MEMBER"/>
    <property type="match status" value="1"/>
</dbReference>
<dbReference type="GO" id="GO:0008475">
    <property type="term" value="F:procollagen-lysine 5-dioxygenase activity"/>
    <property type="evidence" value="ECO:0007669"/>
    <property type="project" value="InterPro"/>
</dbReference>
<sequence>MLWELRYVHPDYHKLLEEEVEVKQACPDVYDYPLVSERFCKEIIEEMEHFGKWSDGSNKDERIAGGYENVPTRDIHMNQIGFERHWLFFMDEYVRPMQEKVFIGYYHKPIESNMMFVVRYRPDEQSSLRPHHDASTFRYALTSVELTFLDMISPEGSYTFIFLLINA</sequence>
<dbReference type="Pfam" id="PF25238">
    <property type="entry name" value="OGFOD2-like"/>
    <property type="match status" value="1"/>
</dbReference>
<dbReference type="EMBL" id="UYYA01000584">
    <property type="protein sequence ID" value="VDM54270.1"/>
    <property type="molecule type" value="Genomic_DNA"/>
</dbReference>
<dbReference type="PANTHER" id="PTHR10730:SF45">
    <property type="entry name" value="PROCOLLAGEN-LYSINE,2-OXOGLUTARATE 5-DIOXYGENASE"/>
    <property type="match status" value="1"/>
</dbReference>
<proteinExistence type="predicted"/>
<name>A0A0R3PEY7_ANGCS</name>
<dbReference type="STRING" id="334426.A0A0R3PEY7"/>
<organism evidence="3">
    <name type="scientific">Angiostrongylus costaricensis</name>
    <name type="common">Nematode worm</name>
    <dbReference type="NCBI Taxonomy" id="334426"/>
    <lineage>
        <taxon>Eukaryota</taxon>
        <taxon>Metazoa</taxon>
        <taxon>Ecdysozoa</taxon>
        <taxon>Nematoda</taxon>
        <taxon>Chromadorea</taxon>
        <taxon>Rhabditida</taxon>
        <taxon>Rhabditina</taxon>
        <taxon>Rhabditomorpha</taxon>
        <taxon>Strongyloidea</taxon>
        <taxon>Metastrongylidae</taxon>
        <taxon>Angiostrongylus</taxon>
    </lineage>
</organism>
<dbReference type="InterPro" id="IPR001006">
    <property type="entry name" value="Procol_lys_dOase"/>
</dbReference>
<evidence type="ECO:0000313" key="1">
    <source>
        <dbReference type="EMBL" id="VDM54270.1"/>
    </source>
</evidence>
<dbReference type="AlphaFoldDB" id="A0A0R3PEY7"/>